<sequence>MIASAKIFAETSRPWIGELLAQQRVQIAQDVAKVIRDEMEFGRFVDTIDKRIVDTLAARSFSDAENLNFSYLFDGDEPMKFR</sequence>
<proteinExistence type="predicted"/>
<dbReference type="EMBL" id="CP022540">
    <property type="protein sequence ID" value="ASP23064.1"/>
    <property type="molecule type" value="Genomic_DNA"/>
</dbReference>
<organism evidence="1 2">
    <name type="scientific">Antarctobacter heliothermus</name>
    <dbReference type="NCBI Taxonomy" id="74033"/>
    <lineage>
        <taxon>Bacteria</taxon>
        <taxon>Pseudomonadati</taxon>
        <taxon>Pseudomonadota</taxon>
        <taxon>Alphaproteobacteria</taxon>
        <taxon>Rhodobacterales</taxon>
        <taxon>Roseobacteraceae</taxon>
        <taxon>Antarctobacter</taxon>
    </lineage>
</organism>
<accession>A0A222EA49</accession>
<dbReference type="Proteomes" id="UP000203589">
    <property type="component" value="Chromosome"/>
</dbReference>
<protein>
    <submittedName>
        <fullName evidence="1">Uncharacterized protein</fullName>
    </submittedName>
</protein>
<dbReference type="AlphaFoldDB" id="A0A222EA49"/>
<name>A0A222EA49_9RHOB</name>
<reference evidence="1 2" key="1">
    <citation type="submission" date="2017-07" db="EMBL/GenBank/DDBJ databases">
        <title>Genome Sequence of Antarctobacter heliothermus Strain SMS3 Isolated from a culture of the Diatom Skeletonema marinoi.</title>
        <authorList>
            <person name="Topel M."/>
            <person name="Pinder M.I.M."/>
            <person name="Johansson O.N."/>
            <person name="Kourtchenko O."/>
            <person name="Godhe A."/>
            <person name="Clarke A.K."/>
        </authorList>
    </citation>
    <scope>NUCLEOTIDE SEQUENCE [LARGE SCALE GENOMIC DNA]</scope>
    <source>
        <strain evidence="1 2">SMS3</strain>
    </source>
</reference>
<evidence type="ECO:0000313" key="2">
    <source>
        <dbReference type="Proteomes" id="UP000203589"/>
    </source>
</evidence>
<dbReference type="KEGG" id="aht:ANTHELSMS3_04464"/>
<gene>
    <name evidence="1" type="ORF">ANTHELSMS3_04464</name>
</gene>
<keyword evidence="2" id="KW-1185">Reference proteome</keyword>
<evidence type="ECO:0000313" key="1">
    <source>
        <dbReference type="EMBL" id="ASP23064.1"/>
    </source>
</evidence>